<name>A0A835P9X6_VANPL</name>
<dbReference type="PROSITE" id="PS50985">
    <property type="entry name" value="GRAS"/>
    <property type="match status" value="1"/>
</dbReference>
<sequence>MVDHLGGWDPFWSTPFGCAEAVQQENYKAADVLIQQISNLAPLKAVLCGKLRILRRGSSLAGSTRSTLNKTAPGLCFLLTFSRCIFTKGCPYLRIRPLPANQACPQTFAGCRRVRIMEFQRQTQGMQWPP</sequence>
<comment type="similarity">
    <text evidence="3">Belongs to the GRAS family.</text>
</comment>
<accession>A0A835P9X6</accession>
<evidence type="ECO:0000313" key="4">
    <source>
        <dbReference type="EMBL" id="KAG0448618.1"/>
    </source>
</evidence>
<dbReference type="EMBL" id="JADCNL010000287">
    <property type="protein sequence ID" value="KAG0448701.1"/>
    <property type="molecule type" value="Genomic_DNA"/>
</dbReference>
<keyword evidence="6" id="KW-1185">Reference proteome</keyword>
<evidence type="ECO:0000313" key="5">
    <source>
        <dbReference type="EMBL" id="KAG0448701.1"/>
    </source>
</evidence>
<dbReference type="AlphaFoldDB" id="A0A835P9X6"/>
<dbReference type="Pfam" id="PF03514">
    <property type="entry name" value="GRAS"/>
    <property type="match status" value="1"/>
</dbReference>
<reference evidence="6 7" key="1">
    <citation type="journal article" date="2020" name="Nat. Food">
        <title>A phased Vanilla planifolia genome enables genetic improvement of flavour and production.</title>
        <authorList>
            <person name="Hasing T."/>
            <person name="Tang H."/>
            <person name="Brym M."/>
            <person name="Khazi F."/>
            <person name="Huang T."/>
            <person name="Chambers A.H."/>
        </authorList>
    </citation>
    <scope>NUCLEOTIDE SEQUENCE [LARGE SCALE GENOMIC DNA]</scope>
    <source>
        <tissue evidence="4">Leaf</tissue>
    </source>
</reference>
<dbReference type="Proteomes" id="UP000639772">
    <property type="component" value="Unassembled WGS sequence"/>
</dbReference>
<organism evidence="4 7">
    <name type="scientific">Vanilla planifolia</name>
    <name type="common">Vanilla</name>
    <dbReference type="NCBI Taxonomy" id="51239"/>
    <lineage>
        <taxon>Eukaryota</taxon>
        <taxon>Viridiplantae</taxon>
        <taxon>Streptophyta</taxon>
        <taxon>Embryophyta</taxon>
        <taxon>Tracheophyta</taxon>
        <taxon>Spermatophyta</taxon>
        <taxon>Magnoliopsida</taxon>
        <taxon>Liliopsida</taxon>
        <taxon>Asparagales</taxon>
        <taxon>Orchidaceae</taxon>
        <taxon>Vanilloideae</taxon>
        <taxon>Vanilleae</taxon>
        <taxon>Vanilla</taxon>
    </lineage>
</organism>
<evidence type="ECO:0000256" key="1">
    <source>
        <dbReference type="ARBA" id="ARBA00023015"/>
    </source>
</evidence>
<evidence type="ECO:0000256" key="2">
    <source>
        <dbReference type="ARBA" id="ARBA00023163"/>
    </source>
</evidence>
<dbReference type="EMBL" id="JADCNM010000288">
    <property type="protein sequence ID" value="KAG0448618.1"/>
    <property type="molecule type" value="Genomic_DNA"/>
</dbReference>
<proteinExistence type="inferred from homology"/>
<evidence type="ECO:0000256" key="3">
    <source>
        <dbReference type="PROSITE-ProRule" id="PRU01191"/>
    </source>
</evidence>
<dbReference type="Proteomes" id="UP000636800">
    <property type="component" value="Unassembled WGS sequence"/>
</dbReference>
<gene>
    <name evidence="5" type="ORF">HPP92_027696</name>
    <name evidence="4" type="ORF">HPP92_027736</name>
</gene>
<keyword evidence="1" id="KW-0805">Transcription regulation</keyword>
<protein>
    <submittedName>
        <fullName evidence="4">Uncharacterized protein</fullName>
    </submittedName>
</protein>
<dbReference type="InterPro" id="IPR005202">
    <property type="entry name" value="TF_GRAS"/>
</dbReference>
<evidence type="ECO:0000313" key="7">
    <source>
        <dbReference type="Proteomes" id="UP000639772"/>
    </source>
</evidence>
<keyword evidence="2" id="KW-0804">Transcription</keyword>
<comment type="caution">
    <text evidence="3">Lacks conserved residue(s) required for the propagation of feature annotation.</text>
</comment>
<evidence type="ECO:0000313" key="6">
    <source>
        <dbReference type="Proteomes" id="UP000636800"/>
    </source>
</evidence>
<comment type="caution">
    <text evidence="4">The sequence shown here is derived from an EMBL/GenBank/DDBJ whole genome shotgun (WGS) entry which is preliminary data.</text>
</comment>